<dbReference type="EMBL" id="CAJNNV010029047">
    <property type="protein sequence ID" value="CAE8626834.1"/>
    <property type="molecule type" value="Genomic_DNA"/>
</dbReference>
<dbReference type="PANTHER" id="PTHR43509">
    <property type="match status" value="1"/>
</dbReference>
<gene>
    <name evidence="2" type="ORF">PGLA1383_LOCUS43723</name>
</gene>
<organism evidence="2 3">
    <name type="scientific">Polarella glacialis</name>
    <name type="common">Dinoflagellate</name>
    <dbReference type="NCBI Taxonomy" id="89957"/>
    <lineage>
        <taxon>Eukaryota</taxon>
        <taxon>Sar</taxon>
        <taxon>Alveolata</taxon>
        <taxon>Dinophyceae</taxon>
        <taxon>Suessiales</taxon>
        <taxon>Suessiaceae</taxon>
        <taxon>Polarella</taxon>
    </lineage>
</organism>
<feature type="domain" description="ATP-sulfurylase PUA-like" evidence="1">
    <location>
        <begin position="3"/>
        <end position="118"/>
    </location>
</feature>
<proteinExistence type="predicted"/>
<dbReference type="Proteomes" id="UP000654075">
    <property type="component" value="Unassembled WGS sequence"/>
</dbReference>
<sequence>AGAPHGGKLVDLLSDPAAAKALAASAVKTLELNERQACDVFCLLSGAFSPLTGFMEQAAYDSVVKDMRLGEGKELFGMPVVFDLHKVDGIKSGDKLLLRWAGEDVAVLEASSIWKPNK</sequence>
<evidence type="ECO:0000259" key="1">
    <source>
        <dbReference type="Pfam" id="PF14306"/>
    </source>
</evidence>
<dbReference type="InterPro" id="IPR015947">
    <property type="entry name" value="PUA-like_sf"/>
</dbReference>
<reference evidence="2" key="1">
    <citation type="submission" date="2021-02" db="EMBL/GenBank/DDBJ databases">
        <authorList>
            <person name="Dougan E. K."/>
            <person name="Rhodes N."/>
            <person name="Thang M."/>
            <person name="Chan C."/>
        </authorList>
    </citation>
    <scope>NUCLEOTIDE SEQUENCE</scope>
</reference>
<dbReference type="InterPro" id="IPR025980">
    <property type="entry name" value="ATP-Sase_PUA-like_dom"/>
</dbReference>
<dbReference type="PANTHER" id="PTHR43509:SF1">
    <property type="entry name" value="SULFATE ADENYLYLTRANSFERASE"/>
    <property type="match status" value="1"/>
</dbReference>
<protein>
    <recommendedName>
        <fullName evidence="1">ATP-sulfurylase PUA-like domain-containing protein</fullName>
    </recommendedName>
</protein>
<name>A0A813GK51_POLGL</name>
<feature type="non-terminal residue" evidence="2">
    <location>
        <position position="118"/>
    </location>
</feature>
<evidence type="ECO:0000313" key="2">
    <source>
        <dbReference type="EMBL" id="CAE8626834.1"/>
    </source>
</evidence>
<dbReference type="OMA" id="PWKIDIS"/>
<comment type="caution">
    <text evidence="2">The sequence shown here is derived from an EMBL/GenBank/DDBJ whole genome shotgun (WGS) entry which is preliminary data.</text>
</comment>
<dbReference type="OrthoDB" id="468at2759"/>
<dbReference type="Gene3D" id="3.10.400.10">
    <property type="entry name" value="Sulfate adenylyltransferase"/>
    <property type="match status" value="1"/>
</dbReference>
<accession>A0A813GK51</accession>
<evidence type="ECO:0000313" key="3">
    <source>
        <dbReference type="Proteomes" id="UP000654075"/>
    </source>
</evidence>
<dbReference type="SUPFAM" id="SSF88697">
    <property type="entry name" value="PUA domain-like"/>
    <property type="match status" value="1"/>
</dbReference>
<dbReference type="Pfam" id="PF14306">
    <property type="entry name" value="PUA_2"/>
    <property type="match status" value="1"/>
</dbReference>
<dbReference type="AlphaFoldDB" id="A0A813GK51"/>
<keyword evidence="3" id="KW-1185">Reference proteome</keyword>
<feature type="non-terminal residue" evidence="2">
    <location>
        <position position="1"/>
    </location>
</feature>